<dbReference type="Proteomes" id="UP000233551">
    <property type="component" value="Unassembled WGS sequence"/>
</dbReference>
<evidence type="ECO:0000313" key="2">
    <source>
        <dbReference type="Proteomes" id="UP000233551"/>
    </source>
</evidence>
<protein>
    <submittedName>
        <fullName evidence="1">Uncharacterized protein</fullName>
    </submittedName>
</protein>
<proteinExistence type="predicted"/>
<reference evidence="1 2" key="1">
    <citation type="submission" date="2017-11" db="EMBL/GenBank/DDBJ databases">
        <title>De-novo sequencing of pomegranate (Punica granatum L.) genome.</title>
        <authorList>
            <person name="Akparov Z."/>
            <person name="Amiraslanov A."/>
            <person name="Hajiyeva S."/>
            <person name="Abbasov M."/>
            <person name="Kaur K."/>
            <person name="Hamwieh A."/>
            <person name="Solovyev V."/>
            <person name="Salamov A."/>
            <person name="Braich B."/>
            <person name="Kosarev P."/>
            <person name="Mahmoud A."/>
            <person name="Hajiyev E."/>
            <person name="Babayeva S."/>
            <person name="Izzatullayeva V."/>
            <person name="Mammadov A."/>
            <person name="Mammadov A."/>
            <person name="Sharifova S."/>
            <person name="Ojaghi J."/>
            <person name="Eynullazada K."/>
            <person name="Bayramov B."/>
            <person name="Abdulazimova A."/>
            <person name="Shahmuradov I."/>
        </authorList>
    </citation>
    <scope>NUCLEOTIDE SEQUENCE [LARGE SCALE GENOMIC DNA]</scope>
    <source>
        <strain evidence="2">cv. AG2017</strain>
        <tissue evidence="1">Leaf</tissue>
    </source>
</reference>
<keyword evidence="2" id="KW-1185">Reference proteome</keyword>
<dbReference type="AlphaFoldDB" id="A0A2I0IRG5"/>
<gene>
    <name evidence="1" type="ORF">CRG98_033289</name>
</gene>
<dbReference type="EMBL" id="PGOL01002642">
    <property type="protein sequence ID" value="PKI46313.1"/>
    <property type="molecule type" value="Genomic_DNA"/>
</dbReference>
<comment type="caution">
    <text evidence="1">The sequence shown here is derived from an EMBL/GenBank/DDBJ whole genome shotgun (WGS) entry which is preliminary data.</text>
</comment>
<evidence type="ECO:0000313" key="1">
    <source>
        <dbReference type="EMBL" id="PKI46313.1"/>
    </source>
</evidence>
<organism evidence="1 2">
    <name type="scientific">Punica granatum</name>
    <name type="common">Pomegranate</name>
    <dbReference type="NCBI Taxonomy" id="22663"/>
    <lineage>
        <taxon>Eukaryota</taxon>
        <taxon>Viridiplantae</taxon>
        <taxon>Streptophyta</taxon>
        <taxon>Embryophyta</taxon>
        <taxon>Tracheophyta</taxon>
        <taxon>Spermatophyta</taxon>
        <taxon>Magnoliopsida</taxon>
        <taxon>eudicotyledons</taxon>
        <taxon>Gunneridae</taxon>
        <taxon>Pentapetalae</taxon>
        <taxon>rosids</taxon>
        <taxon>malvids</taxon>
        <taxon>Myrtales</taxon>
        <taxon>Lythraceae</taxon>
        <taxon>Punica</taxon>
    </lineage>
</organism>
<sequence>MPFPPSPLANSDISISMGIELNPTSPAGKIPCFPSFNVIQNSLENALRAHHDDKWNSLDIALRAHPDDKWVPAELSRENFPDSAAILISVLAACKGKAKDPVCLLAAVRRQLAEEDRWWIARFEVKEVGSLWGGREHNRQVYVIAPEEKVLELDLDNSRRTIEGEMEKLRIDRITDKISPHANFQVKRWIVVPISSSPSDLLRSLVRIKSNSRRRLSGSPLREAVAAPFG</sequence>
<name>A0A2I0IRG5_PUNGR</name>
<accession>A0A2I0IRG5</accession>